<dbReference type="Proteomes" id="UP000193335">
    <property type="component" value="Unassembled WGS sequence"/>
</dbReference>
<accession>A0A1Y2JVT8</accession>
<reference evidence="2 3" key="1">
    <citation type="submission" date="2017-03" db="EMBL/GenBank/DDBJ databases">
        <title>Whole genome sequences of fourteen strains of Bradyrhizobium canariense and one strain of Bradyrhizobium japonicum isolated from Lupinus (Papilionoideae: Genisteae) species in Algeria.</title>
        <authorList>
            <person name="Crovadore J."/>
            <person name="Chekireb D."/>
            <person name="Brachmann A."/>
            <person name="Chablais R."/>
            <person name="Cochard B."/>
            <person name="Lefort F."/>
        </authorList>
    </citation>
    <scope>NUCLEOTIDE SEQUENCE [LARGE SCALE GENOMIC DNA]</scope>
    <source>
        <strain evidence="2 3">UBMA197</strain>
    </source>
</reference>
<dbReference type="EMBL" id="NAFL01000206">
    <property type="protein sequence ID" value="OSJ36064.1"/>
    <property type="molecule type" value="Genomic_DNA"/>
</dbReference>
<protein>
    <submittedName>
        <fullName evidence="2">Uncharacterized protein</fullName>
    </submittedName>
</protein>
<gene>
    <name evidence="2" type="ORF">BSZ19_06070</name>
</gene>
<evidence type="ECO:0000313" key="3">
    <source>
        <dbReference type="Proteomes" id="UP000193335"/>
    </source>
</evidence>
<name>A0A1Y2JVT8_BRAJP</name>
<proteinExistence type="predicted"/>
<comment type="caution">
    <text evidence="2">The sequence shown here is derived from an EMBL/GenBank/DDBJ whole genome shotgun (WGS) entry which is preliminary data.</text>
</comment>
<feature type="compositionally biased region" description="Basic residues" evidence="1">
    <location>
        <begin position="15"/>
        <end position="24"/>
    </location>
</feature>
<feature type="region of interest" description="Disordered" evidence="1">
    <location>
        <begin position="1"/>
        <end position="34"/>
    </location>
</feature>
<sequence>MGEAQGKKVASTALRLRRSRRSRSSARSSHQGGHVVRVLNRNLKGKTWRISVVLNRGRYGSAQKEKQSAAKGGIVPDRMIERAAPLHRSYVGQTEIGTTCLKRSEEKRGFLSFKLDAPSFNVPPCATLLDRRRQRSVIARAWWL</sequence>
<dbReference type="InterPro" id="IPR007948">
    <property type="entry name" value="DUF736"/>
</dbReference>
<dbReference type="Pfam" id="PF05284">
    <property type="entry name" value="DUF736"/>
    <property type="match status" value="1"/>
</dbReference>
<evidence type="ECO:0000256" key="1">
    <source>
        <dbReference type="SAM" id="MobiDB-lite"/>
    </source>
</evidence>
<evidence type="ECO:0000313" key="2">
    <source>
        <dbReference type="EMBL" id="OSJ36064.1"/>
    </source>
</evidence>
<organism evidence="2 3">
    <name type="scientific">Bradyrhizobium japonicum</name>
    <dbReference type="NCBI Taxonomy" id="375"/>
    <lineage>
        <taxon>Bacteria</taxon>
        <taxon>Pseudomonadati</taxon>
        <taxon>Pseudomonadota</taxon>
        <taxon>Alphaproteobacteria</taxon>
        <taxon>Hyphomicrobiales</taxon>
        <taxon>Nitrobacteraceae</taxon>
        <taxon>Bradyrhizobium</taxon>
    </lineage>
</organism>
<dbReference type="AlphaFoldDB" id="A0A1Y2JVT8"/>